<accession>A0A8T2K1L0</accession>
<dbReference type="EMBL" id="JAACNH010000002">
    <property type="protein sequence ID" value="KAG8450238.1"/>
    <property type="molecule type" value="Genomic_DNA"/>
</dbReference>
<gene>
    <name evidence="3" type="ORF">GDO86_002765</name>
</gene>
<dbReference type="OrthoDB" id="9944680at2759"/>
<dbReference type="InterPro" id="IPR003961">
    <property type="entry name" value="FN3_dom"/>
</dbReference>
<dbReference type="SUPFAM" id="SSF49265">
    <property type="entry name" value="Fibronectin type III"/>
    <property type="match status" value="1"/>
</dbReference>
<dbReference type="InterPro" id="IPR050650">
    <property type="entry name" value="Type-II_Cytokine-TF_Rcpt"/>
</dbReference>
<dbReference type="Proteomes" id="UP000812440">
    <property type="component" value="Chromosome 2"/>
</dbReference>
<keyword evidence="4" id="KW-1185">Reference proteome</keyword>
<dbReference type="Pfam" id="PF01108">
    <property type="entry name" value="Tissue_fac"/>
    <property type="match status" value="1"/>
</dbReference>
<sequence>MDVWPDAIPWSVILLFLLNGRSVETTGLGEQPYPQNIKVEALNTNYKLKWDWDFTNYANVTFSVQKLIMDLYKEWQQMMECANITINECDISHITVVGSYKFQVSALLAGTYRTLSDVLPFNPLTDSK</sequence>
<name>A0A8T2K1L0_9PIPI</name>
<dbReference type="PANTHER" id="PTHR20859">
    <property type="entry name" value="INTERFERON/INTERLEUKIN RECEPTOR"/>
    <property type="match status" value="1"/>
</dbReference>
<dbReference type="InterPro" id="IPR013783">
    <property type="entry name" value="Ig-like_fold"/>
</dbReference>
<dbReference type="GO" id="GO:0004896">
    <property type="term" value="F:cytokine receptor activity"/>
    <property type="evidence" value="ECO:0007669"/>
    <property type="project" value="TreeGrafter"/>
</dbReference>
<dbReference type="PANTHER" id="PTHR20859:SF91">
    <property type="match status" value="1"/>
</dbReference>
<proteinExistence type="predicted"/>
<evidence type="ECO:0000313" key="4">
    <source>
        <dbReference type="Proteomes" id="UP000812440"/>
    </source>
</evidence>
<evidence type="ECO:0000259" key="2">
    <source>
        <dbReference type="PROSITE" id="PS50853"/>
    </source>
</evidence>
<protein>
    <recommendedName>
        <fullName evidence="2">Fibronectin type-III domain-containing protein</fullName>
    </recommendedName>
</protein>
<feature type="domain" description="Fibronectin type-III" evidence="2">
    <location>
        <begin position="33"/>
        <end position="128"/>
    </location>
</feature>
<feature type="chain" id="PRO_5035890194" description="Fibronectin type-III domain-containing protein" evidence="1">
    <location>
        <begin position="26"/>
        <end position="128"/>
    </location>
</feature>
<comment type="caution">
    <text evidence="3">The sequence shown here is derived from an EMBL/GenBank/DDBJ whole genome shotgun (WGS) entry which is preliminary data.</text>
</comment>
<dbReference type="Gene3D" id="2.60.40.10">
    <property type="entry name" value="Immunoglobulins"/>
    <property type="match status" value="1"/>
</dbReference>
<dbReference type="GO" id="GO:0005886">
    <property type="term" value="C:plasma membrane"/>
    <property type="evidence" value="ECO:0007669"/>
    <property type="project" value="TreeGrafter"/>
</dbReference>
<evidence type="ECO:0000256" key="1">
    <source>
        <dbReference type="SAM" id="SignalP"/>
    </source>
</evidence>
<keyword evidence="1" id="KW-0732">Signal</keyword>
<organism evidence="3 4">
    <name type="scientific">Hymenochirus boettgeri</name>
    <name type="common">Congo dwarf clawed frog</name>
    <dbReference type="NCBI Taxonomy" id="247094"/>
    <lineage>
        <taxon>Eukaryota</taxon>
        <taxon>Metazoa</taxon>
        <taxon>Chordata</taxon>
        <taxon>Craniata</taxon>
        <taxon>Vertebrata</taxon>
        <taxon>Euteleostomi</taxon>
        <taxon>Amphibia</taxon>
        <taxon>Batrachia</taxon>
        <taxon>Anura</taxon>
        <taxon>Pipoidea</taxon>
        <taxon>Pipidae</taxon>
        <taxon>Pipinae</taxon>
        <taxon>Hymenochirus</taxon>
    </lineage>
</organism>
<dbReference type="InterPro" id="IPR036116">
    <property type="entry name" value="FN3_sf"/>
</dbReference>
<feature type="signal peptide" evidence="1">
    <location>
        <begin position="1"/>
        <end position="25"/>
    </location>
</feature>
<reference evidence="3" key="1">
    <citation type="thesis" date="2020" institute="ProQuest LLC" country="789 East Eisenhower Parkway, Ann Arbor, MI, USA">
        <title>Comparative Genomics and Chromosome Evolution.</title>
        <authorList>
            <person name="Mudd A.B."/>
        </authorList>
    </citation>
    <scope>NUCLEOTIDE SEQUENCE</scope>
    <source>
        <strain evidence="3">Female2</strain>
        <tissue evidence="3">Blood</tissue>
    </source>
</reference>
<dbReference type="PROSITE" id="PS50853">
    <property type="entry name" value="FN3"/>
    <property type="match status" value="1"/>
</dbReference>
<evidence type="ECO:0000313" key="3">
    <source>
        <dbReference type="EMBL" id="KAG8450238.1"/>
    </source>
</evidence>
<dbReference type="AlphaFoldDB" id="A0A8T2K1L0"/>